<evidence type="ECO:0000256" key="6">
    <source>
        <dbReference type="ARBA" id="ARBA00022793"/>
    </source>
</evidence>
<keyword evidence="11" id="KW-1185">Reference proteome</keyword>
<dbReference type="AlphaFoldDB" id="L0AWW4"/>
<dbReference type="InterPro" id="IPR008210">
    <property type="entry name" value="PEP_carboxykinase_N"/>
</dbReference>
<comment type="similarity">
    <text evidence="2">Belongs to the phosphoenolpyruvate carboxykinase (ATP) family.</text>
</comment>
<dbReference type="GO" id="GO:0005524">
    <property type="term" value="F:ATP binding"/>
    <property type="evidence" value="ECO:0007669"/>
    <property type="project" value="UniProtKB-KW"/>
</dbReference>
<keyword evidence="10" id="KW-0808">Transferase</keyword>
<dbReference type="UniPathway" id="UPA00138"/>
<dbReference type="EC" id="4.1.1.49" evidence="3"/>
<evidence type="ECO:0000313" key="11">
    <source>
        <dbReference type="Proteomes" id="UP000031512"/>
    </source>
</evidence>
<dbReference type="STRING" id="1537102.L0AWW4"/>
<evidence type="ECO:0000256" key="4">
    <source>
        <dbReference type="ARBA" id="ARBA00022432"/>
    </source>
</evidence>
<keyword evidence="4" id="KW-0312">Gluconeogenesis</keyword>
<sequence length="352" mass="38842">MEMVILGTEYAGEMKKGVLTLMMYILPQRGLLPLHSSCNIGYDGTVTLFFGLSGTGKTTLSAEPTRKLIGDDEHVWTDDGVFNIEGGCYAKCKDLSKDHEPEIFDAIKFGAVLENVVYNLKTHKVDYSDVTITENTRCAYPLEFIANSLIPATVNKHPNNIIFLTCDAFGALPPVSRLTVAQAMYHFVSGYTTKMAGTEIGITKPTATFSACYAGPFLAMHPMVYAKLLEKKLEQHGSNVWLVNTGWIKGPCDSPTGQRIPLKYTRKIIDAIHDGSLEKASYTQVPVFNLEVPVEIPGIPEDVLHQELGWGNREAYHAQIVDVAKKFIQNFDSFRGKADSRVLSGEPVLSTQ</sequence>
<keyword evidence="8 10" id="KW-0456">Lyase</keyword>
<evidence type="ECO:0000256" key="1">
    <source>
        <dbReference type="ARBA" id="ARBA00004742"/>
    </source>
</evidence>
<dbReference type="InterPro" id="IPR001272">
    <property type="entry name" value="PEP_carboxykinase_ATP"/>
</dbReference>
<keyword evidence="6" id="KW-0210">Decarboxylase</keyword>
<dbReference type="PANTHER" id="PTHR30031:SF0">
    <property type="entry name" value="PHOSPHOENOLPYRUVATE CARBOXYKINASE (ATP)"/>
    <property type="match status" value="1"/>
</dbReference>
<dbReference type="GO" id="GO:0005829">
    <property type="term" value="C:cytosol"/>
    <property type="evidence" value="ECO:0007669"/>
    <property type="project" value="TreeGrafter"/>
</dbReference>
<evidence type="ECO:0000256" key="3">
    <source>
        <dbReference type="ARBA" id="ARBA00012363"/>
    </source>
</evidence>
<dbReference type="EMBL" id="CP001669">
    <property type="protein sequence ID" value="AFZ80045.1"/>
    <property type="molecule type" value="Genomic_DNA"/>
</dbReference>
<name>L0AWW4_THEEQ</name>
<dbReference type="Gene3D" id="3.90.228.20">
    <property type="match status" value="2"/>
</dbReference>
<evidence type="ECO:0000256" key="8">
    <source>
        <dbReference type="ARBA" id="ARBA00023239"/>
    </source>
</evidence>
<gene>
    <name evidence="10" type="ORF">BEWA_028950</name>
</gene>
<dbReference type="GeneID" id="15806100"/>
<accession>L0AWW4</accession>
<protein>
    <recommendedName>
        <fullName evidence="3">phosphoenolpyruvate carboxykinase (ATP)</fullName>
        <ecNumber evidence="3">4.1.1.49</ecNumber>
    </recommendedName>
</protein>
<proteinExistence type="inferred from homology"/>
<organism evidence="10 11">
    <name type="scientific">Theileria equi strain WA</name>
    <dbReference type="NCBI Taxonomy" id="1537102"/>
    <lineage>
        <taxon>Eukaryota</taxon>
        <taxon>Sar</taxon>
        <taxon>Alveolata</taxon>
        <taxon>Apicomplexa</taxon>
        <taxon>Aconoidasida</taxon>
        <taxon>Piroplasmida</taxon>
        <taxon>Theileriidae</taxon>
        <taxon>Theileria</taxon>
    </lineage>
</organism>
<keyword evidence="10" id="KW-0418">Kinase</keyword>
<dbReference type="GO" id="GO:0016301">
    <property type="term" value="F:kinase activity"/>
    <property type="evidence" value="ECO:0007669"/>
    <property type="project" value="UniProtKB-KW"/>
</dbReference>
<dbReference type="eggNOG" id="ENOG502QQI5">
    <property type="taxonomic scope" value="Eukaryota"/>
</dbReference>
<keyword evidence="10" id="KW-0670">Pyruvate</keyword>
<evidence type="ECO:0000256" key="2">
    <source>
        <dbReference type="ARBA" id="ARBA00006052"/>
    </source>
</evidence>
<dbReference type="SUPFAM" id="SSF53795">
    <property type="entry name" value="PEP carboxykinase-like"/>
    <property type="match status" value="1"/>
</dbReference>
<evidence type="ECO:0000256" key="5">
    <source>
        <dbReference type="ARBA" id="ARBA00022741"/>
    </source>
</evidence>
<comment type="pathway">
    <text evidence="1">Carbohydrate biosynthesis; gluconeogenesis.</text>
</comment>
<dbReference type="InterPro" id="IPR015994">
    <property type="entry name" value="PEPCK_ATP_CS"/>
</dbReference>
<evidence type="ECO:0000256" key="9">
    <source>
        <dbReference type="ARBA" id="ARBA00047371"/>
    </source>
</evidence>
<dbReference type="GO" id="GO:0006094">
    <property type="term" value="P:gluconeogenesis"/>
    <property type="evidence" value="ECO:0007669"/>
    <property type="project" value="UniProtKB-UniPathway"/>
</dbReference>
<keyword evidence="5" id="KW-0547">Nucleotide-binding</keyword>
<dbReference type="RefSeq" id="XP_004829711.1">
    <property type="nucleotide sequence ID" value="XM_004829654.1"/>
</dbReference>
<comment type="catalytic activity">
    <reaction evidence="9">
        <text>oxaloacetate + ATP = phosphoenolpyruvate + ADP + CO2</text>
        <dbReference type="Rhea" id="RHEA:18617"/>
        <dbReference type="ChEBI" id="CHEBI:16452"/>
        <dbReference type="ChEBI" id="CHEBI:16526"/>
        <dbReference type="ChEBI" id="CHEBI:30616"/>
        <dbReference type="ChEBI" id="CHEBI:58702"/>
        <dbReference type="ChEBI" id="CHEBI:456216"/>
        <dbReference type="EC" id="4.1.1.49"/>
    </reaction>
</comment>
<dbReference type="Pfam" id="PF01293">
    <property type="entry name" value="PEPCK_ATP"/>
    <property type="match status" value="1"/>
</dbReference>
<dbReference type="GO" id="GO:0004612">
    <property type="term" value="F:phosphoenolpyruvate carboxykinase (ATP) activity"/>
    <property type="evidence" value="ECO:0007669"/>
    <property type="project" value="UniProtKB-EC"/>
</dbReference>
<dbReference type="Proteomes" id="UP000031512">
    <property type="component" value="Chromosome 1"/>
</dbReference>
<evidence type="ECO:0000256" key="7">
    <source>
        <dbReference type="ARBA" id="ARBA00022840"/>
    </source>
</evidence>
<dbReference type="PROSITE" id="PS00532">
    <property type="entry name" value="PEPCK_ATP"/>
    <property type="match status" value="1"/>
</dbReference>
<dbReference type="SUPFAM" id="SSF68923">
    <property type="entry name" value="PEP carboxykinase N-terminal domain"/>
    <property type="match status" value="1"/>
</dbReference>
<dbReference type="Gene3D" id="3.40.449.10">
    <property type="entry name" value="Phosphoenolpyruvate Carboxykinase, domain 1"/>
    <property type="match status" value="1"/>
</dbReference>
<keyword evidence="7" id="KW-0067">ATP-binding</keyword>
<dbReference type="InterPro" id="IPR013035">
    <property type="entry name" value="PEP_carboxykinase_C"/>
</dbReference>
<dbReference type="KEGG" id="beq:BEWA_028950"/>
<dbReference type="OrthoDB" id="184182at2759"/>
<dbReference type="VEuPathDB" id="PiroplasmaDB:BEWA_028950"/>
<dbReference type="PANTHER" id="PTHR30031">
    <property type="entry name" value="PHOSPHOENOLPYRUVATE CARBOXYKINASE ATP"/>
    <property type="match status" value="1"/>
</dbReference>
<reference evidence="10 11" key="1">
    <citation type="journal article" date="2012" name="BMC Genomics">
        <title>Comparative genomic analysis and phylogenetic position of Theileria equi.</title>
        <authorList>
            <person name="Kappmeyer L.S."/>
            <person name="Thiagarajan M."/>
            <person name="Herndon D.R."/>
            <person name="Ramsay J.D."/>
            <person name="Caler E."/>
            <person name="Djikeng A."/>
            <person name="Gillespie J.J."/>
            <person name="Lau A.O."/>
            <person name="Roalson E.H."/>
            <person name="Silva J.C."/>
            <person name="Silva M.G."/>
            <person name="Suarez C.E."/>
            <person name="Ueti M.W."/>
            <person name="Nene V.M."/>
            <person name="Mealey R.H."/>
            <person name="Knowles D.P."/>
            <person name="Brayton K.A."/>
        </authorList>
    </citation>
    <scope>NUCLEOTIDE SEQUENCE [LARGE SCALE GENOMIC DNA]</scope>
    <source>
        <strain evidence="10 11">WA</strain>
    </source>
</reference>
<evidence type="ECO:0000313" key="10">
    <source>
        <dbReference type="EMBL" id="AFZ80045.1"/>
    </source>
</evidence>